<dbReference type="AlphaFoldDB" id="A0A0X3PW05"/>
<proteinExistence type="predicted"/>
<sequence length="120" mass="13438">MFQNKCCRIMPLRQVDPQKLSGDAWSATVRNFAPAILMNIDVERITALPKTAILTLGYKDKSAHSTIGFQNKQVSTICWRSPISNHQQRRTVAKCNNWTYNAPMYSGLGSAHDPADGCRL</sequence>
<dbReference type="EMBL" id="GEEE01007200">
    <property type="protein sequence ID" value="JAP56025.1"/>
    <property type="molecule type" value="Transcribed_RNA"/>
</dbReference>
<evidence type="ECO:0000313" key="1">
    <source>
        <dbReference type="EMBL" id="JAP56025.1"/>
    </source>
</evidence>
<dbReference type="EMBL" id="GEEE01011269">
    <property type="protein sequence ID" value="JAP51956.1"/>
    <property type="molecule type" value="Transcribed_RNA"/>
</dbReference>
<name>A0A0X3PW05_SCHSO</name>
<gene>
    <name evidence="1" type="ORF">TR124367</name>
</gene>
<accession>A0A0X3PW05</accession>
<protein>
    <submittedName>
        <fullName evidence="1">Uncharacterized protein</fullName>
    </submittedName>
</protein>
<reference evidence="1" key="1">
    <citation type="submission" date="2016-01" db="EMBL/GenBank/DDBJ databases">
        <title>Reference transcriptome for the parasite Schistocephalus solidus: insights into the molecular evolution of parasitism.</title>
        <authorList>
            <person name="Hebert F.O."/>
            <person name="Grambauer S."/>
            <person name="Barber I."/>
            <person name="Landry C.R."/>
            <person name="Aubin-Horth N."/>
        </authorList>
    </citation>
    <scope>NUCLEOTIDE SEQUENCE</scope>
</reference>
<organism evidence="1">
    <name type="scientific">Schistocephalus solidus</name>
    <name type="common">Tapeworm</name>
    <dbReference type="NCBI Taxonomy" id="70667"/>
    <lineage>
        <taxon>Eukaryota</taxon>
        <taxon>Metazoa</taxon>
        <taxon>Spiralia</taxon>
        <taxon>Lophotrochozoa</taxon>
        <taxon>Platyhelminthes</taxon>
        <taxon>Cestoda</taxon>
        <taxon>Eucestoda</taxon>
        <taxon>Diphyllobothriidea</taxon>
        <taxon>Diphyllobothriidae</taxon>
        <taxon>Schistocephalus</taxon>
    </lineage>
</organism>